<dbReference type="AlphaFoldDB" id="A0AAC9BMP6"/>
<dbReference type="KEGG" id="rin:ACS15_4458"/>
<reference evidence="1 2" key="1">
    <citation type="submission" date="2015-09" db="EMBL/GenBank/DDBJ databases">
        <authorList>
            <person name="Xu Y."/>
            <person name="Nagy A."/>
            <person name="Liu N.T."/>
            <person name="Nou X."/>
        </authorList>
    </citation>
    <scope>NUCLEOTIDE SEQUENCE [LARGE SCALE GENOMIC DNA]</scope>
    <source>
        <strain evidence="1 2">FC1138</strain>
    </source>
</reference>
<organism evidence="1 2">
    <name type="scientific">Ralstonia insidiosa</name>
    <dbReference type="NCBI Taxonomy" id="190721"/>
    <lineage>
        <taxon>Bacteria</taxon>
        <taxon>Pseudomonadati</taxon>
        <taxon>Pseudomonadota</taxon>
        <taxon>Betaproteobacteria</taxon>
        <taxon>Burkholderiales</taxon>
        <taxon>Burkholderiaceae</taxon>
        <taxon>Ralstonia</taxon>
    </lineage>
</organism>
<dbReference type="Proteomes" id="UP000077927">
    <property type="component" value="Chromosome 2"/>
</dbReference>
<gene>
    <name evidence="1" type="ORF">ACS15_4458</name>
</gene>
<evidence type="ECO:0000313" key="1">
    <source>
        <dbReference type="EMBL" id="ANH75348.1"/>
    </source>
</evidence>
<dbReference type="EMBL" id="CP012606">
    <property type="protein sequence ID" value="ANH75348.1"/>
    <property type="molecule type" value="Genomic_DNA"/>
</dbReference>
<proteinExistence type="predicted"/>
<name>A0AAC9BMP6_9RALS</name>
<sequence length="42" mass="4424">MGEFFGGISGHVSLCMETTVGQWSRVVGERILASGAIQVQAN</sequence>
<evidence type="ECO:0000313" key="2">
    <source>
        <dbReference type="Proteomes" id="UP000077927"/>
    </source>
</evidence>
<accession>A0AAC9BMP6</accession>
<protein>
    <submittedName>
        <fullName evidence="1">Uncharacterized protein</fullName>
    </submittedName>
</protein>